<dbReference type="GO" id="GO:0051213">
    <property type="term" value="F:dioxygenase activity"/>
    <property type="evidence" value="ECO:0007669"/>
    <property type="project" value="UniProtKB-KW"/>
</dbReference>
<name>A0A1G8V6E4_9ACTN</name>
<dbReference type="STRING" id="683260.SAMN05421874_102424"/>
<feature type="domain" description="VOC" evidence="1">
    <location>
        <begin position="13"/>
        <end position="129"/>
    </location>
</feature>
<dbReference type="CDD" id="cd06587">
    <property type="entry name" value="VOC"/>
    <property type="match status" value="1"/>
</dbReference>
<accession>A0A1G8V6E4</accession>
<dbReference type="EMBL" id="FNFB01000002">
    <property type="protein sequence ID" value="SDJ61621.1"/>
    <property type="molecule type" value="Genomic_DNA"/>
</dbReference>
<dbReference type="InterPro" id="IPR041581">
    <property type="entry name" value="Glyoxalase_6"/>
</dbReference>
<evidence type="ECO:0000313" key="2">
    <source>
        <dbReference type="EMBL" id="SDJ61621.1"/>
    </source>
</evidence>
<organism evidence="2 3">
    <name type="scientific">Nonomuraea maritima</name>
    <dbReference type="NCBI Taxonomy" id="683260"/>
    <lineage>
        <taxon>Bacteria</taxon>
        <taxon>Bacillati</taxon>
        <taxon>Actinomycetota</taxon>
        <taxon>Actinomycetes</taxon>
        <taxon>Streptosporangiales</taxon>
        <taxon>Streptosporangiaceae</taxon>
        <taxon>Nonomuraea</taxon>
    </lineage>
</organism>
<sequence length="131" mass="14495">MAASLVRMTTKARLLATTIDCADPKALAGFYHEVTGMEITYADENYAALSDGVTSIYFGRVADRTPVEWPSPDKQFHLDFRVPDVEQAVEDYLKLGAVKPEFQPGITEEGVGWVVLRDPEGHVFCVCPEKS</sequence>
<dbReference type="PANTHER" id="PTHR35908:SF1">
    <property type="entry name" value="CONSERVED PROTEIN"/>
    <property type="match status" value="1"/>
</dbReference>
<evidence type="ECO:0000259" key="1">
    <source>
        <dbReference type="PROSITE" id="PS51819"/>
    </source>
</evidence>
<dbReference type="SUPFAM" id="SSF54593">
    <property type="entry name" value="Glyoxalase/Bleomycin resistance protein/Dihydroxybiphenyl dioxygenase"/>
    <property type="match status" value="1"/>
</dbReference>
<dbReference type="Proteomes" id="UP000198683">
    <property type="component" value="Unassembled WGS sequence"/>
</dbReference>
<reference evidence="2 3" key="1">
    <citation type="submission" date="2016-10" db="EMBL/GenBank/DDBJ databases">
        <authorList>
            <person name="de Groot N.N."/>
        </authorList>
    </citation>
    <scope>NUCLEOTIDE SEQUENCE [LARGE SCALE GENOMIC DNA]</scope>
    <source>
        <strain evidence="2 3">CGMCC 4.5681</strain>
    </source>
</reference>
<dbReference type="PANTHER" id="PTHR35908">
    <property type="entry name" value="HYPOTHETICAL FUSION PROTEIN"/>
    <property type="match status" value="1"/>
</dbReference>
<evidence type="ECO:0000313" key="3">
    <source>
        <dbReference type="Proteomes" id="UP000198683"/>
    </source>
</evidence>
<keyword evidence="3" id="KW-1185">Reference proteome</keyword>
<dbReference type="Gene3D" id="3.10.180.10">
    <property type="entry name" value="2,3-Dihydroxybiphenyl 1,2-Dioxygenase, domain 1"/>
    <property type="match status" value="1"/>
</dbReference>
<dbReference type="InterPro" id="IPR029068">
    <property type="entry name" value="Glyas_Bleomycin-R_OHBP_Dase"/>
</dbReference>
<proteinExistence type="predicted"/>
<dbReference type="InterPro" id="IPR037523">
    <property type="entry name" value="VOC_core"/>
</dbReference>
<dbReference type="AlphaFoldDB" id="A0A1G8V6E4"/>
<dbReference type="Pfam" id="PF18029">
    <property type="entry name" value="Glyoxalase_6"/>
    <property type="match status" value="1"/>
</dbReference>
<keyword evidence="2" id="KW-0560">Oxidoreductase</keyword>
<dbReference type="PROSITE" id="PS51819">
    <property type="entry name" value="VOC"/>
    <property type="match status" value="1"/>
</dbReference>
<gene>
    <name evidence="2" type="ORF">SAMN05421874_102424</name>
</gene>
<protein>
    <submittedName>
        <fullName evidence="2">Catechol 2,3-dioxygenase</fullName>
    </submittedName>
</protein>
<keyword evidence="2" id="KW-0223">Dioxygenase</keyword>